<protein>
    <submittedName>
        <fullName evidence="1">Uncharacterized protein</fullName>
    </submittedName>
</protein>
<sequence length="80" mass="8982">MPMTKKSHQKSIVNKVASKRVLDQNTAAFKAYDTYKKTADIIERAEFASGKRAIFKSDTGSTLNFEINRYGAYSTTAQKI</sequence>
<dbReference type="EMBL" id="LBTA01000040">
    <property type="protein sequence ID" value="KKQ31781.1"/>
    <property type="molecule type" value="Genomic_DNA"/>
</dbReference>
<comment type="caution">
    <text evidence="1">The sequence shown here is derived from an EMBL/GenBank/DDBJ whole genome shotgun (WGS) entry which is preliminary data.</text>
</comment>
<dbReference type="AlphaFoldDB" id="A0A0G0JU22"/>
<organism evidence="1 2">
    <name type="scientific">Candidatus Nomurabacteria bacterium GW2011_GWA1_37_20</name>
    <dbReference type="NCBI Taxonomy" id="1618729"/>
    <lineage>
        <taxon>Bacteria</taxon>
        <taxon>Candidatus Nomuraibacteriota</taxon>
    </lineage>
</organism>
<name>A0A0G0JU22_9BACT</name>
<accession>A0A0G0JU22</accession>
<gene>
    <name evidence="1" type="ORF">US45_C0040G0003</name>
</gene>
<proteinExistence type="predicted"/>
<reference evidence="1 2" key="1">
    <citation type="journal article" date="2015" name="Nature">
        <title>rRNA introns, odd ribosomes, and small enigmatic genomes across a large radiation of phyla.</title>
        <authorList>
            <person name="Brown C.T."/>
            <person name="Hug L.A."/>
            <person name="Thomas B.C."/>
            <person name="Sharon I."/>
            <person name="Castelle C.J."/>
            <person name="Singh A."/>
            <person name="Wilkins M.J."/>
            <person name="Williams K.H."/>
            <person name="Banfield J.F."/>
        </authorList>
    </citation>
    <scope>NUCLEOTIDE SEQUENCE [LARGE SCALE GENOMIC DNA]</scope>
</reference>
<evidence type="ECO:0000313" key="2">
    <source>
        <dbReference type="Proteomes" id="UP000034701"/>
    </source>
</evidence>
<evidence type="ECO:0000313" key="1">
    <source>
        <dbReference type="EMBL" id="KKQ31781.1"/>
    </source>
</evidence>
<dbReference type="Proteomes" id="UP000034701">
    <property type="component" value="Unassembled WGS sequence"/>
</dbReference>